<proteinExistence type="predicted"/>
<dbReference type="InterPro" id="IPR000326">
    <property type="entry name" value="PAP2/HPO"/>
</dbReference>
<gene>
    <name evidence="3" type="ORF">MW046_04415</name>
</gene>
<dbReference type="CDD" id="cd03386">
    <property type="entry name" value="PAP2_Aur1_like"/>
    <property type="match status" value="1"/>
</dbReference>
<keyword evidence="4" id="KW-1185">Reference proteome</keyword>
<feature type="transmembrane region" description="Helical" evidence="1">
    <location>
        <begin position="136"/>
        <end position="156"/>
    </location>
</feature>
<dbReference type="GO" id="GO:0016020">
    <property type="term" value="C:membrane"/>
    <property type="evidence" value="ECO:0007669"/>
    <property type="project" value="UniProtKB-SubCell"/>
</dbReference>
<keyword evidence="1" id="KW-0472">Membrane</keyword>
<dbReference type="AlphaFoldDB" id="A0A8U0A4B9"/>
<feature type="transmembrane region" description="Helical" evidence="1">
    <location>
        <begin position="216"/>
        <end position="236"/>
    </location>
</feature>
<dbReference type="KEGG" id="haad:MW046_04415"/>
<dbReference type="GeneID" id="71927264"/>
<feature type="transmembrane region" description="Helical" evidence="1">
    <location>
        <begin position="6"/>
        <end position="26"/>
    </location>
</feature>
<feature type="domain" description="Phosphatidic acid phosphatase type 2/haloperoxidase" evidence="2">
    <location>
        <begin position="148"/>
        <end position="257"/>
    </location>
</feature>
<evidence type="ECO:0000259" key="2">
    <source>
        <dbReference type="SMART" id="SM00014"/>
    </source>
</evidence>
<accession>A0A8U0A4B9</accession>
<name>A0A8U0A4B9_9EURY</name>
<protein>
    <submittedName>
        <fullName evidence="3">Phosphatase PAP2 family protein</fullName>
    </submittedName>
</protein>
<dbReference type="Proteomes" id="UP000831768">
    <property type="component" value="Chromosome"/>
</dbReference>
<feature type="transmembrane region" description="Helical" evidence="1">
    <location>
        <begin position="242"/>
        <end position="260"/>
    </location>
</feature>
<sequence>MNLMEIFSEVVVVVSLLLPVALIFVVGPSRLWKSLSNLKPKLREAAPVYVALGIVLGINSIARDTGNNLSWIIGINITGHIHTFEGQFVADLQSMATPALTTYFSAIYVFGYTFLLVFPLFAYLLHDDLRPLYETVTAYILNYSVGLVCYIVFVAYGPRNLIPELVEPLLYTNWPHSQLLTSEVNTNTNVFPSLHTSLSVTVALLSYRYRDVYSRWVPIACLLAVSVAIATMYLGIHWLTDVVVGTVLAVISVALAIRYGERLHRGPRLFATDWIGYRAVTYVRNWRRND</sequence>
<keyword evidence="1" id="KW-1133">Transmembrane helix</keyword>
<evidence type="ECO:0000256" key="1">
    <source>
        <dbReference type="SAM" id="Phobius"/>
    </source>
</evidence>
<dbReference type="Gene3D" id="1.20.144.10">
    <property type="entry name" value="Phosphatidic acid phosphatase type 2/haloperoxidase"/>
    <property type="match status" value="1"/>
</dbReference>
<dbReference type="SUPFAM" id="SSF48317">
    <property type="entry name" value="Acid phosphatase/Vanadium-dependent haloperoxidase"/>
    <property type="match status" value="1"/>
</dbReference>
<dbReference type="InterPro" id="IPR036938">
    <property type="entry name" value="PAP2/HPO_sf"/>
</dbReference>
<dbReference type="SMART" id="SM00014">
    <property type="entry name" value="acidPPc"/>
    <property type="match status" value="1"/>
</dbReference>
<evidence type="ECO:0000313" key="3">
    <source>
        <dbReference type="EMBL" id="UPM43696.1"/>
    </source>
</evidence>
<organism evidence="3 4">
    <name type="scientific">Halocatena salina</name>
    <dbReference type="NCBI Taxonomy" id="2934340"/>
    <lineage>
        <taxon>Archaea</taxon>
        <taxon>Methanobacteriati</taxon>
        <taxon>Methanobacteriota</taxon>
        <taxon>Stenosarchaea group</taxon>
        <taxon>Halobacteria</taxon>
        <taxon>Halobacteriales</taxon>
        <taxon>Natronomonadaceae</taxon>
        <taxon>Halocatena</taxon>
    </lineage>
</organism>
<keyword evidence="1" id="KW-0812">Transmembrane</keyword>
<dbReference type="EMBL" id="CP096019">
    <property type="protein sequence ID" value="UPM43696.1"/>
    <property type="molecule type" value="Genomic_DNA"/>
</dbReference>
<feature type="transmembrane region" description="Helical" evidence="1">
    <location>
        <begin position="103"/>
        <end position="124"/>
    </location>
</feature>
<evidence type="ECO:0000313" key="4">
    <source>
        <dbReference type="Proteomes" id="UP000831768"/>
    </source>
</evidence>
<dbReference type="RefSeq" id="WP_247994357.1">
    <property type="nucleotide sequence ID" value="NZ_CP096019.1"/>
</dbReference>
<reference evidence="3" key="1">
    <citation type="submission" date="2022-04" db="EMBL/GenBank/DDBJ databases">
        <title>Halocatena sp. nov., isolated from a salt lake.</title>
        <authorList>
            <person name="Cui H.-L."/>
        </authorList>
    </citation>
    <scope>NUCLEOTIDE SEQUENCE</scope>
    <source>
        <strain evidence="3">AD-1</strain>
    </source>
</reference>
<dbReference type="Pfam" id="PF14378">
    <property type="entry name" value="PAP2_3"/>
    <property type="match status" value="1"/>
</dbReference>
<dbReference type="InterPro" id="IPR026841">
    <property type="entry name" value="Aur1/Ipt1"/>
</dbReference>